<keyword evidence="1" id="KW-0732">Signal</keyword>
<dbReference type="InterPro" id="IPR018660">
    <property type="entry name" value="MliC"/>
</dbReference>
<keyword evidence="4" id="KW-0449">Lipoprotein</keyword>
<evidence type="ECO:0000256" key="3">
    <source>
        <dbReference type="ARBA" id="ARBA00023139"/>
    </source>
</evidence>
<evidence type="ECO:0000259" key="5">
    <source>
        <dbReference type="Pfam" id="PF09864"/>
    </source>
</evidence>
<feature type="domain" description="C-type lysozyme inhibitor" evidence="5">
    <location>
        <begin position="8"/>
        <end position="59"/>
    </location>
</feature>
<sequence>MKLKLSYNINFVTIKVPGEKTISLKQGIAASGARYTDGKTLVRLTQGDGAIMMKPDKNEDWEIIGSFKEISKRQNH</sequence>
<evidence type="ECO:0000256" key="4">
    <source>
        <dbReference type="ARBA" id="ARBA00023288"/>
    </source>
</evidence>
<accession>A0A4R9JPP5</accession>
<gene>
    <name evidence="6" type="ORF">EHQ59_12770</name>
</gene>
<keyword evidence="7" id="KW-1185">Reference proteome</keyword>
<name>A0A4R9JPP5_9LEPT</name>
<evidence type="ECO:0000313" key="6">
    <source>
        <dbReference type="EMBL" id="TGL50262.1"/>
    </source>
</evidence>
<reference evidence="6" key="1">
    <citation type="journal article" date="2019" name="PLoS Negl. Trop. Dis.">
        <title>Revisiting the worldwide diversity of Leptospira species in the environment.</title>
        <authorList>
            <person name="Vincent A.T."/>
            <person name="Schiettekatte O."/>
            <person name="Bourhy P."/>
            <person name="Veyrier F.J."/>
            <person name="Picardeau M."/>
        </authorList>
    </citation>
    <scope>NUCLEOTIDE SEQUENCE [LARGE SCALE GENOMIC DNA]</scope>
    <source>
        <strain evidence="6">201702454</strain>
    </source>
</reference>
<dbReference type="SUPFAM" id="SSF141488">
    <property type="entry name" value="YdhA-like"/>
    <property type="match status" value="1"/>
</dbReference>
<dbReference type="OrthoDB" id="5348860at2"/>
<evidence type="ECO:0000256" key="2">
    <source>
        <dbReference type="ARBA" id="ARBA00023136"/>
    </source>
</evidence>
<keyword evidence="3" id="KW-0564">Palmitate</keyword>
<comment type="caution">
    <text evidence="6">The sequence shown here is derived from an EMBL/GenBank/DDBJ whole genome shotgun (WGS) entry which is preliminary data.</text>
</comment>
<dbReference type="Gene3D" id="2.40.128.200">
    <property type="match status" value="1"/>
</dbReference>
<dbReference type="Pfam" id="PF09864">
    <property type="entry name" value="MliC"/>
    <property type="match status" value="1"/>
</dbReference>
<dbReference type="AlphaFoldDB" id="A0A4R9JPP5"/>
<dbReference type="InterPro" id="IPR036328">
    <property type="entry name" value="MliC_sf"/>
</dbReference>
<organism evidence="6 7">
    <name type="scientific">Leptospira kemamanensis</name>
    <dbReference type="NCBI Taxonomy" id="2484942"/>
    <lineage>
        <taxon>Bacteria</taxon>
        <taxon>Pseudomonadati</taxon>
        <taxon>Spirochaetota</taxon>
        <taxon>Spirochaetia</taxon>
        <taxon>Leptospirales</taxon>
        <taxon>Leptospiraceae</taxon>
        <taxon>Leptospira</taxon>
    </lineage>
</organism>
<evidence type="ECO:0000313" key="7">
    <source>
        <dbReference type="Proteomes" id="UP000297609"/>
    </source>
</evidence>
<dbReference type="Proteomes" id="UP000297609">
    <property type="component" value="Unassembled WGS sequence"/>
</dbReference>
<protein>
    <recommendedName>
        <fullName evidence="5">C-type lysozyme inhibitor domain-containing protein</fullName>
    </recommendedName>
</protein>
<evidence type="ECO:0000256" key="1">
    <source>
        <dbReference type="ARBA" id="ARBA00022729"/>
    </source>
</evidence>
<keyword evidence="2" id="KW-0472">Membrane</keyword>
<proteinExistence type="predicted"/>
<dbReference type="EMBL" id="RQGG01000036">
    <property type="protein sequence ID" value="TGL50262.1"/>
    <property type="molecule type" value="Genomic_DNA"/>
</dbReference>